<dbReference type="PANTHER" id="PTHR35392">
    <property type="entry name" value="ZN(II)2CYS6 TRANSCRIPTION FACTOR (EUROFUNG)-RELATED-RELATED"/>
    <property type="match status" value="1"/>
</dbReference>
<name>A0AA40C0M1_9PEZI</name>
<dbReference type="InterPro" id="IPR001138">
    <property type="entry name" value="Zn2Cys6_DnaBD"/>
</dbReference>
<sequence length="728" mass="81218">MGRRPNPLIGQYFDRGVKLPDQSNRYPHTCRQCGEHFPRGRLDTLTGHLTKKCPGISESERVNILLSLSGMSKHAQQGQLPHHAPQHGQQLQSQPNGPSTDVSMAQRDMQRDWTALGMLAEVSRVFTQVERNDDQVQSQPPGQAGTLSSAPHSAERFEMQPQFPEDSQEVQPAEDAKVSPQEAEMTPEDRIQDLLRADNASSEPTNLTMAAAATARLQPGLLDPQLLGAEAAAAAAAATAAVNAAVSTPVDVPATSSTPQSPIEQPISISAPTVAQPWGEITYPTEGYHPQLDPAMNIAAPATRGGFRLEANGAKSRHARQRFTPERREQVKDVRKIGACIRCKILRKTCSKGEPCETCRKVLSPRIWRSGCCRAKFTEQLDMYQAAVQNVMAQNHINKLKQLATNLVDRGLVLEAHNFPEHPSRLQLHILQSEKIPEDEGQATAVGFDNSTPSYSVMMLDEKQDIPAKVEKYMREILPELINQEPSHFVQATLRQGLELANASNDELLKKAIELWGHVELVNRERQWVMSVVSTVGGDESPPAQYIKEDTHQETFTTICLQLTAGAERKASQTSKTLLTGMQRVLQDSKVKMDFNMYLTSMILLNCIEKSTWEFKAWEQPNLRMVWPLPKEPSTFLRQGRVMSDLLRMLLAIRKVQPRTACRNSDGKLITDEEDTTVRHYFETVNLDFAEVKAKQDNPTFSPTDPRSFEFMFCSTLLLPSPDEKPTL</sequence>
<dbReference type="AlphaFoldDB" id="A0AA40C0M1"/>
<protein>
    <recommendedName>
        <fullName evidence="5">Zn(2)-C6 fungal-type domain-containing protein</fullName>
    </recommendedName>
</protein>
<evidence type="ECO:0000313" key="4">
    <source>
        <dbReference type="Proteomes" id="UP001175000"/>
    </source>
</evidence>
<keyword evidence="1" id="KW-0539">Nucleus</keyword>
<evidence type="ECO:0008006" key="5">
    <source>
        <dbReference type="Google" id="ProtNLM"/>
    </source>
</evidence>
<evidence type="ECO:0000256" key="2">
    <source>
        <dbReference type="SAM" id="MobiDB-lite"/>
    </source>
</evidence>
<dbReference type="GO" id="GO:0008270">
    <property type="term" value="F:zinc ion binding"/>
    <property type="evidence" value="ECO:0007669"/>
    <property type="project" value="InterPro"/>
</dbReference>
<proteinExistence type="predicted"/>
<reference evidence="3" key="1">
    <citation type="submission" date="2023-06" db="EMBL/GenBank/DDBJ databases">
        <title>Genome-scale phylogeny and comparative genomics of the fungal order Sordariales.</title>
        <authorList>
            <consortium name="Lawrence Berkeley National Laboratory"/>
            <person name="Hensen N."/>
            <person name="Bonometti L."/>
            <person name="Westerberg I."/>
            <person name="Brannstrom I.O."/>
            <person name="Guillou S."/>
            <person name="Cros-Aarteil S."/>
            <person name="Calhoun S."/>
            <person name="Haridas S."/>
            <person name="Kuo A."/>
            <person name="Mondo S."/>
            <person name="Pangilinan J."/>
            <person name="Riley R."/>
            <person name="Labutti K."/>
            <person name="Andreopoulos B."/>
            <person name="Lipzen A."/>
            <person name="Chen C."/>
            <person name="Yanf M."/>
            <person name="Daum C."/>
            <person name="Ng V."/>
            <person name="Clum A."/>
            <person name="Steindorff A."/>
            <person name="Ohm R."/>
            <person name="Martin F."/>
            <person name="Silar P."/>
            <person name="Natvig D."/>
            <person name="Lalanne C."/>
            <person name="Gautier V."/>
            <person name="Ament-Velasquez S.L."/>
            <person name="Kruys A."/>
            <person name="Hutchinson M.I."/>
            <person name="Powell A.J."/>
            <person name="Barry K."/>
            <person name="Miller A.N."/>
            <person name="Grigoriev I.V."/>
            <person name="Debuchy R."/>
            <person name="Gladieux P."/>
            <person name="Thoren M.H."/>
            <person name="Johannesson H."/>
        </authorList>
    </citation>
    <scope>NUCLEOTIDE SEQUENCE</scope>
    <source>
        <strain evidence="3">CBS 606.72</strain>
    </source>
</reference>
<feature type="region of interest" description="Disordered" evidence="2">
    <location>
        <begin position="131"/>
        <end position="187"/>
    </location>
</feature>
<gene>
    <name evidence="3" type="ORF">B0T14DRAFT_432375</name>
</gene>
<keyword evidence="4" id="KW-1185">Reference proteome</keyword>
<feature type="compositionally biased region" description="Polar residues" evidence="2">
    <location>
        <begin position="87"/>
        <end position="103"/>
    </location>
</feature>
<feature type="region of interest" description="Disordered" evidence="2">
    <location>
        <begin position="72"/>
        <end position="104"/>
    </location>
</feature>
<dbReference type="GO" id="GO:0000981">
    <property type="term" value="F:DNA-binding transcription factor activity, RNA polymerase II-specific"/>
    <property type="evidence" value="ECO:0007669"/>
    <property type="project" value="InterPro"/>
</dbReference>
<comment type="caution">
    <text evidence="3">The sequence shown here is derived from an EMBL/GenBank/DDBJ whole genome shotgun (WGS) entry which is preliminary data.</text>
</comment>
<dbReference type="EMBL" id="JAULSU010000004">
    <property type="protein sequence ID" value="KAK0620329.1"/>
    <property type="molecule type" value="Genomic_DNA"/>
</dbReference>
<organism evidence="3 4">
    <name type="scientific">Immersiella caudata</name>
    <dbReference type="NCBI Taxonomy" id="314043"/>
    <lineage>
        <taxon>Eukaryota</taxon>
        <taxon>Fungi</taxon>
        <taxon>Dikarya</taxon>
        <taxon>Ascomycota</taxon>
        <taxon>Pezizomycotina</taxon>
        <taxon>Sordariomycetes</taxon>
        <taxon>Sordariomycetidae</taxon>
        <taxon>Sordariales</taxon>
        <taxon>Lasiosphaeriaceae</taxon>
        <taxon>Immersiella</taxon>
    </lineage>
</organism>
<dbReference type="InterPro" id="IPR052973">
    <property type="entry name" value="Fungal_sec-metab_reg_TF"/>
</dbReference>
<evidence type="ECO:0000313" key="3">
    <source>
        <dbReference type="EMBL" id="KAK0620329.1"/>
    </source>
</evidence>
<evidence type="ECO:0000256" key="1">
    <source>
        <dbReference type="ARBA" id="ARBA00023242"/>
    </source>
</evidence>
<accession>A0AA40C0M1</accession>
<feature type="compositionally biased region" description="Polar residues" evidence="2">
    <location>
        <begin position="135"/>
        <end position="151"/>
    </location>
</feature>
<dbReference type="PANTHER" id="PTHR35392:SF2">
    <property type="entry name" value="ZN(II)2CYS6 TRANSCRIPTION FACTOR (EUROFUNG)"/>
    <property type="match status" value="1"/>
</dbReference>
<dbReference type="CDD" id="cd00067">
    <property type="entry name" value="GAL4"/>
    <property type="match status" value="1"/>
</dbReference>
<dbReference type="Proteomes" id="UP001175000">
    <property type="component" value="Unassembled WGS sequence"/>
</dbReference>